<evidence type="ECO:0000313" key="2">
    <source>
        <dbReference type="EMBL" id="CAF1160705.1"/>
    </source>
</evidence>
<accession>A0A813WI25</accession>
<name>A0A813WI25_ADIRI</name>
<gene>
    <name evidence="2" type="ORF">EDS130_LOCUS23127</name>
    <name evidence="1" type="ORF">XAT740_LOCUS5624</name>
</gene>
<dbReference type="EMBL" id="CAJNOR010000245">
    <property type="protein sequence ID" value="CAF0853866.1"/>
    <property type="molecule type" value="Genomic_DNA"/>
</dbReference>
<organism evidence="1 3">
    <name type="scientific">Adineta ricciae</name>
    <name type="common">Rotifer</name>
    <dbReference type="NCBI Taxonomy" id="249248"/>
    <lineage>
        <taxon>Eukaryota</taxon>
        <taxon>Metazoa</taxon>
        <taxon>Spiralia</taxon>
        <taxon>Gnathifera</taxon>
        <taxon>Rotifera</taxon>
        <taxon>Eurotatoria</taxon>
        <taxon>Bdelloidea</taxon>
        <taxon>Adinetida</taxon>
        <taxon>Adinetidae</taxon>
        <taxon>Adineta</taxon>
    </lineage>
</organism>
<dbReference type="Proteomes" id="UP000663828">
    <property type="component" value="Unassembled WGS sequence"/>
</dbReference>
<evidence type="ECO:0000313" key="3">
    <source>
        <dbReference type="Proteomes" id="UP000663828"/>
    </source>
</evidence>
<keyword evidence="3" id="KW-1185">Reference proteome</keyword>
<comment type="caution">
    <text evidence="1">The sequence shown here is derived from an EMBL/GenBank/DDBJ whole genome shotgun (WGS) entry which is preliminary data.</text>
</comment>
<sequence>MTTHKEDLVDSDVSSTRVVDLATKSKSNDSIDVLAQSSSNYYPLPKTVTLKYDHLLSYYNRTNWMSKFPKIIGSKRSQHPLNINEIDINNSSHSSCENLQISIHKHAAKMASDTYFYNLPRTENKMFIKARACVFVENHDFNENILFRLDDKRSADTPIASRESATDAVLVSSKPIKESLKLTETTEKPTSSCCMVAFEFENGEAHVFESARLSRSLHRAARVDIYNQIYNRLAVSNSIDFDLSALIRTVVQNYA</sequence>
<protein>
    <submittedName>
        <fullName evidence="1">Uncharacterized protein</fullName>
    </submittedName>
</protein>
<evidence type="ECO:0000313" key="1">
    <source>
        <dbReference type="EMBL" id="CAF0853866.1"/>
    </source>
</evidence>
<dbReference type="Proteomes" id="UP000663852">
    <property type="component" value="Unassembled WGS sequence"/>
</dbReference>
<proteinExistence type="predicted"/>
<dbReference type="EMBL" id="CAJNOJ010000125">
    <property type="protein sequence ID" value="CAF1160705.1"/>
    <property type="molecule type" value="Genomic_DNA"/>
</dbReference>
<dbReference type="AlphaFoldDB" id="A0A813WI25"/>
<reference evidence="1" key="1">
    <citation type="submission" date="2021-02" db="EMBL/GenBank/DDBJ databases">
        <authorList>
            <person name="Nowell W R."/>
        </authorList>
    </citation>
    <scope>NUCLEOTIDE SEQUENCE</scope>
</reference>